<dbReference type="AlphaFoldDB" id="A0AA37KL02"/>
<name>A0AA37KL02_9BACT</name>
<sequence>MSVPGRNERFSNSVCNGEFDAVEVSLSCPLTEGTLHRLHRSAATIPGVKYVCLKGILSVY</sequence>
<proteinExistence type="predicted"/>
<gene>
    <name evidence="1" type="ORF">CE91St16_03880</name>
</gene>
<dbReference type="EMBL" id="BQOL01000001">
    <property type="protein sequence ID" value="GKI17480.1"/>
    <property type="molecule type" value="Genomic_DNA"/>
</dbReference>
<reference evidence="1" key="1">
    <citation type="submission" date="2022-01" db="EMBL/GenBank/DDBJ databases">
        <title>Novel bile acid biosynthetic pathways are enriched in the microbiome of centenarians.</title>
        <authorList>
            <person name="Sato Y."/>
            <person name="Atarashi K."/>
            <person name="Plichta R.D."/>
            <person name="Arai Y."/>
            <person name="Sasajima S."/>
            <person name="Kearney M.S."/>
            <person name="Suda W."/>
            <person name="Takeshita K."/>
            <person name="Sasaki T."/>
            <person name="Okamoto S."/>
            <person name="Skelly N.A."/>
            <person name="Okamura Y."/>
            <person name="Vlamakis H."/>
            <person name="Li Y."/>
            <person name="Tanoue T."/>
            <person name="Takei H."/>
            <person name="Nittono H."/>
            <person name="Narushima S."/>
            <person name="Irie J."/>
            <person name="Itoh H."/>
            <person name="Moriya K."/>
            <person name="Sugiura Y."/>
            <person name="Suematsu M."/>
            <person name="Moritoki N."/>
            <person name="Shibata S."/>
            <person name="Littman R.D."/>
            <person name="Fischbach A.M."/>
            <person name="Uwamino Y."/>
            <person name="Inoue T."/>
            <person name="Honda A."/>
            <person name="Hattori M."/>
            <person name="Murai T."/>
            <person name="Xavier J.R."/>
            <person name="Hirose N."/>
            <person name="Honda K."/>
        </authorList>
    </citation>
    <scope>NUCLEOTIDE SEQUENCE</scope>
    <source>
        <strain evidence="1">CE91-St16</strain>
    </source>
</reference>
<comment type="caution">
    <text evidence="1">The sequence shown here is derived from an EMBL/GenBank/DDBJ whole genome shotgun (WGS) entry which is preliminary data.</text>
</comment>
<organism evidence="1 2">
    <name type="scientific">Alistipes finegoldii</name>
    <dbReference type="NCBI Taxonomy" id="214856"/>
    <lineage>
        <taxon>Bacteria</taxon>
        <taxon>Pseudomonadati</taxon>
        <taxon>Bacteroidota</taxon>
        <taxon>Bacteroidia</taxon>
        <taxon>Bacteroidales</taxon>
        <taxon>Rikenellaceae</taxon>
        <taxon>Alistipes</taxon>
    </lineage>
</organism>
<evidence type="ECO:0000313" key="2">
    <source>
        <dbReference type="Proteomes" id="UP001055105"/>
    </source>
</evidence>
<evidence type="ECO:0000313" key="1">
    <source>
        <dbReference type="EMBL" id="GKI17480.1"/>
    </source>
</evidence>
<accession>A0AA37KL02</accession>
<protein>
    <submittedName>
        <fullName evidence="1">Uncharacterized protein</fullName>
    </submittedName>
</protein>
<dbReference type="Proteomes" id="UP001055105">
    <property type="component" value="Unassembled WGS sequence"/>
</dbReference>